<dbReference type="GO" id="GO:0032259">
    <property type="term" value="P:methylation"/>
    <property type="evidence" value="ECO:0007669"/>
    <property type="project" value="UniProtKB-KW"/>
</dbReference>
<evidence type="ECO:0000256" key="3">
    <source>
        <dbReference type="ARBA" id="ARBA00022737"/>
    </source>
</evidence>
<evidence type="ECO:0000256" key="9">
    <source>
        <dbReference type="PROSITE-ProRule" id="PRU00146"/>
    </source>
</evidence>
<keyword evidence="8" id="KW-0539">Nucleus</keyword>
<evidence type="ECO:0000256" key="2">
    <source>
        <dbReference type="ARBA" id="ARBA00022723"/>
    </source>
</evidence>
<keyword evidence="5" id="KW-0862">Zinc</keyword>
<keyword evidence="2" id="KW-0479">Metal-binding</keyword>
<evidence type="ECO:0000259" key="10">
    <source>
        <dbReference type="PROSITE" id="PS50016"/>
    </source>
</evidence>
<dbReference type="GO" id="GO:0044666">
    <property type="term" value="C:MLL3/4 complex"/>
    <property type="evidence" value="ECO:0007669"/>
    <property type="project" value="TreeGrafter"/>
</dbReference>
<evidence type="ECO:0000313" key="12">
    <source>
        <dbReference type="EMBL" id="TWW70565.1"/>
    </source>
</evidence>
<feature type="domain" description="PHD-type" evidence="11">
    <location>
        <begin position="52"/>
        <end position="160"/>
    </location>
</feature>
<dbReference type="PROSITE" id="PS51805">
    <property type="entry name" value="EPHD"/>
    <property type="match status" value="1"/>
</dbReference>
<keyword evidence="4 9" id="KW-0863">Zinc-finger</keyword>
<dbReference type="Pfam" id="PF00628">
    <property type="entry name" value="PHD"/>
    <property type="match status" value="1"/>
</dbReference>
<dbReference type="GO" id="GO:0008270">
    <property type="term" value="F:zinc ion binding"/>
    <property type="evidence" value="ECO:0007669"/>
    <property type="project" value="UniProtKB-KW"/>
</dbReference>
<keyword evidence="3" id="KW-0677">Repeat</keyword>
<dbReference type="EMBL" id="RHFK02000009">
    <property type="protein sequence ID" value="TWW70565.1"/>
    <property type="molecule type" value="Genomic_DNA"/>
</dbReference>
<dbReference type="GO" id="GO:0003713">
    <property type="term" value="F:transcription coactivator activity"/>
    <property type="evidence" value="ECO:0007669"/>
    <property type="project" value="TreeGrafter"/>
</dbReference>
<dbReference type="InterPro" id="IPR013083">
    <property type="entry name" value="Znf_RING/FYVE/PHD"/>
</dbReference>
<dbReference type="PANTHER" id="PTHR45888">
    <property type="entry name" value="HL01030P-RELATED"/>
    <property type="match status" value="1"/>
</dbReference>
<dbReference type="InterPro" id="IPR001965">
    <property type="entry name" value="Znf_PHD"/>
</dbReference>
<dbReference type="InterPro" id="IPR011011">
    <property type="entry name" value="Znf_FYVE_PHD"/>
</dbReference>
<dbReference type="GO" id="GO:0045944">
    <property type="term" value="P:positive regulation of transcription by RNA polymerase II"/>
    <property type="evidence" value="ECO:0007669"/>
    <property type="project" value="TreeGrafter"/>
</dbReference>
<accession>A0A5C6NU83</accession>
<evidence type="ECO:0000313" key="13">
    <source>
        <dbReference type="Proteomes" id="UP000324091"/>
    </source>
</evidence>
<evidence type="ECO:0000256" key="8">
    <source>
        <dbReference type="ARBA" id="ARBA00023242"/>
    </source>
</evidence>
<gene>
    <name evidence="12" type="ORF">D4764_17G0000470</name>
</gene>
<keyword evidence="7" id="KW-0804">Transcription</keyword>
<dbReference type="SUPFAM" id="SSF57903">
    <property type="entry name" value="FYVE/PHD zinc finger"/>
    <property type="match status" value="2"/>
</dbReference>
<comment type="subcellular location">
    <subcellularLocation>
        <location evidence="1">Nucleus</location>
    </subcellularLocation>
</comment>
<dbReference type="InterPro" id="IPR019787">
    <property type="entry name" value="Znf_PHD-finger"/>
</dbReference>
<dbReference type="InterPro" id="IPR034732">
    <property type="entry name" value="EPHD"/>
</dbReference>
<keyword evidence="12" id="KW-0489">Methyltransferase</keyword>
<organism evidence="12 13">
    <name type="scientific">Takifugu flavidus</name>
    <name type="common">sansaifugu</name>
    <dbReference type="NCBI Taxonomy" id="433684"/>
    <lineage>
        <taxon>Eukaryota</taxon>
        <taxon>Metazoa</taxon>
        <taxon>Chordata</taxon>
        <taxon>Craniata</taxon>
        <taxon>Vertebrata</taxon>
        <taxon>Euteleostomi</taxon>
        <taxon>Actinopterygii</taxon>
        <taxon>Neopterygii</taxon>
        <taxon>Teleostei</taxon>
        <taxon>Neoteleostei</taxon>
        <taxon>Acanthomorphata</taxon>
        <taxon>Eupercaria</taxon>
        <taxon>Tetraodontiformes</taxon>
        <taxon>Tetradontoidea</taxon>
        <taxon>Tetraodontidae</taxon>
        <taxon>Takifugu</taxon>
    </lineage>
</organism>
<dbReference type="Pfam" id="PF13771">
    <property type="entry name" value="zf-HC5HC2H"/>
    <property type="match status" value="1"/>
</dbReference>
<proteinExistence type="predicted"/>
<feature type="domain" description="PHD-type" evidence="10">
    <location>
        <begin position="210"/>
        <end position="263"/>
    </location>
</feature>
<dbReference type="AlphaFoldDB" id="A0A5C6NU83"/>
<dbReference type="GO" id="GO:0042800">
    <property type="term" value="F:histone H3K4 methyltransferase activity"/>
    <property type="evidence" value="ECO:0007669"/>
    <property type="project" value="TreeGrafter"/>
</dbReference>
<reference evidence="12 13" key="1">
    <citation type="submission" date="2019-04" db="EMBL/GenBank/DDBJ databases">
        <title>Chromosome genome assembly for Takifugu flavidus.</title>
        <authorList>
            <person name="Xiao S."/>
        </authorList>
    </citation>
    <scope>NUCLEOTIDE SEQUENCE [LARGE SCALE GENOMIC DNA]</scope>
    <source>
        <strain evidence="12">HTHZ2018</strain>
        <tissue evidence="12">Muscle</tissue>
    </source>
</reference>
<dbReference type="PROSITE" id="PS50016">
    <property type="entry name" value="ZF_PHD_2"/>
    <property type="match status" value="1"/>
</dbReference>
<protein>
    <submittedName>
        <fullName evidence="12">Histone-lysine N-methyltransferase 2C</fullName>
    </submittedName>
</protein>
<evidence type="ECO:0000256" key="1">
    <source>
        <dbReference type="ARBA" id="ARBA00004123"/>
    </source>
</evidence>
<evidence type="ECO:0000256" key="7">
    <source>
        <dbReference type="ARBA" id="ARBA00023163"/>
    </source>
</evidence>
<evidence type="ECO:0000256" key="6">
    <source>
        <dbReference type="ARBA" id="ARBA00023015"/>
    </source>
</evidence>
<sequence length="325" mass="35208">MVFGPTPGYIPLHILNRRASSDCDNDCHDYCYGGSQTPSTCSSPEQCESSSEFVEQLGPVGLPHDLNIQSLFDPTGQCCAHQQCAAWSEGVCCGEGQSLLYVDKAIDSGSTQVCAYCQRLGASLRCCKANCGRSYHFPCAAAAGAQQNWAERHLLCTKHAVAVTLPCKRCLSGGDAGSLLMCCCCGDCYHGDCLDPPVVPTPLCRAGWQCPQCRVCQGCRSRGIEGTLLVCERCDKAYHTHCLTPPLDHRPSTGWSCKVATSHLHLRLHVLRCSLLTFRLLSNQKSDKDFPLGVSILIVPVDGRERAGWDLKIISALPADLRKGN</sequence>
<keyword evidence="12" id="KW-0808">Transferase</keyword>
<evidence type="ECO:0000256" key="4">
    <source>
        <dbReference type="ARBA" id="ARBA00022771"/>
    </source>
</evidence>
<dbReference type="SMART" id="SM00249">
    <property type="entry name" value="PHD"/>
    <property type="match status" value="3"/>
</dbReference>
<evidence type="ECO:0000259" key="11">
    <source>
        <dbReference type="PROSITE" id="PS51805"/>
    </source>
</evidence>
<dbReference type="PANTHER" id="PTHR45888:SF1">
    <property type="entry name" value="HISTONE-LYSINE N-METHYLTRANSFERASE 2C"/>
    <property type="match status" value="1"/>
</dbReference>
<evidence type="ECO:0000256" key="5">
    <source>
        <dbReference type="ARBA" id="ARBA00022833"/>
    </source>
</evidence>
<dbReference type="Gene3D" id="3.30.40.10">
    <property type="entry name" value="Zinc/RING finger domain, C3HC4 (zinc finger)"/>
    <property type="match status" value="3"/>
</dbReference>
<keyword evidence="13" id="KW-1185">Reference proteome</keyword>
<name>A0A5C6NU83_9TELE</name>
<dbReference type="FunFam" id="3.30.40.10:FF:000852">
    <property type="entry name" value="Histone-lysine N-methyltransferase 2C"/>
    <property type="match status" value="1"/>
</dbReference>
<dbReference type="CDD" id="cd15509">
    <property type="entry name" value="PHD1_KMT2C_like"/>
    <property type="match status" value="1"/>
</dbReference>
<comment type="caution">
    <text evidence="12">The sequence shown here is derived from an EMBL/GenBank/DDBJ whole genome shotgun (WGS) entry which is preliminary data.</text>
</comment>
<dbReference type="Proteomes" id="UP000324091">
    <property type="component" value="Chromosome 17"/>
</dbReference>
<keyword evidence="6" id="KW-0805">Transcription regulation</keyword>